<name>A0A4R0QUD6_9BIFI</name>
<feature type="transmembrane region" description="Helical" evidence="1">
    <location>
        <begin position="24"/>
        <end position="44"/>
    </location>
</feature>
<keyword evidence="1" id="KW-1133">Transmembrane helix</keyword>
<comment type="caution">
    <text evidence="2">The sequence shown here is derived from an EMBL/GenBank/DDBJ whole genome shotgun (WGS) entry which is preliminary data.</text>
</comment>
<dbReference type="PIRSF" id="PIRSF037394">
    <property type="entry name" value="ABC_thiamine-permease_YkoE_prd"/>
    <property type="match status" value="1"/>
</dbReference>
<feature type="transmembrane region" description="Helical" evidence="1">
    <location>
        <begin position="110"/>
        <end position="129"/>
    </location>
</feature>
<dbReference type="AlphaFoldDB" id="A0A4R0QUD6"/>
<keyword evidence="3" id="KW-1185">Reference proteome</keyword>
<proteinExistence type="predicted"/>
<feature type="transmembrane region" description="Helical" evidence="1">
    <location>
        <begin position="56"/>
        <end position="80"/>
    </location>
</feature>
<protein>
    <submittedName>
        <fullName evidence="2">ABC transporter permease</fullName>
    </submittedName>
</protein>
<dbReference type="InterPro" id="IPR017195">
    <property type="entry name" value="ABC_thiamin-permease_prd"/>
</dbReference>
<feature type="transmembrane region" description="Helical" evidence="1">
    <location>
        <begin position="166"/>
        <end position="190"/>
    </location>
</feature>
<sequence length="228" mass="24187">MNNSSQPLSVSSDQPARRNLKWRVVDITVASVIAIACSLIYWAAALAYAPLAFADAAIPGILGLMNGLWLFAGPLALIIVRKPGAAVYAEVVAAVVESLLGNSWGGSATFLIGLVQGLAAEIVFACVLYSVWNVWVTMISGAVSGVACWGYTFVTNLQAIDWNGVYGSVNLITTIISGALFAGLFSWWLYVAIAKTGALDHFESGRIIRRKDSQSGTVQSANSQEARI</sequence>
<feature type="transmembrane region" description="Helical" evidence="1">
    <location>
        <begin position="134"/>
        <end position="154"/>
    </location>
</feature>
<keyword evidence="1" id="KW-0812">Transmembrane</keyword>
<dbReference type="EMBL" id="RXLP01000027">
    <property type="protein sequence ID" value="TCD53587.1"/>
    <property type="molecule type" value="Genomic_DNA"/>
</dbReference>
<dbReference type="OrthoDB" id="8017424at2"/>
<gene>
    <name evidence="2" type="ORF">EJ419_08075</name>
</gene>
<dbReference type="RefSeq" id="WP_131285385.1">
    <property type="nucleotide sequence ID" value="NZ_RXLP01000027.1"/>
</dbReference>
<dbReference type="Pfam" id="PF09819">
    <property type="entry name" value="ABC_cobalt"/>
    <property type="match status" value="1"/>
</dbReference>
<evidence type="ECO:0000256" key="1">
    <source>
        <dbReference type="SAM" id="Phobius"/>
    </source>
</evidence>
<evidence type="ECO:0000313" key="3">
    <source>
        <dbReference type="Proteomes" id="UP000291289"/>
    </source>
</evidence>
<keyword evidence="1" id="KW-0472">Membrane</keyword>
<organism evidence="2 3">
    <name type="scientific">Alloscardovia theropitheci</name>
    <dbReference type="NCBI Taxonomy" id="2496842"/>
    <lineage>
        <taxon>Bacteria</taxon>
        <taxon>Bacillati</taxon>
        <taxon>Actinomycetota</taxon>
        <taxon>Actinomycetes</taxon>
        <taxon>Bifidobacteriales</taxon>
        <taxon>Bifidobacteriaceae</taxon>
        <taxon>Alloscardovia</taxon>
    </lineage>
</organism>
<accession>A0A4R0QUD6</accession>
<dbReference type="Proteomes" id="UP000291289">
    <property type="component" value="Unassembled WGS sequence"/>
</dbReference>
<evidence type="ECO:0000313" key="2">
    <source>
        <dbReference type="EMBL" id="TCD53587.1"/>
    </source>
</evidence>
<reference evidence="2 3" key="1">
    <citation type="submission" date="2018-12" db="EMBL/GenBank/DDBJ databases">
        <title>Alloscrdovia theropitheci sp. nov: a novel taxon from the feces of the bleeding-herat monkey (Theropithecus geleda).</title>
        <authorList>
            <person name="Modesto M."/>
        </authorList>
    </citation>
    <scope>NUCLEOTIDE SEQUENCE [LARGE SCALE GENOMIC DNA]</scope>
    <source>
        <strain evidence="2 3">GLDI4/2</strain>
    </source>
</reference>